<dbReference type="SUPFAM" id="SSF52283">
    <property type="entry name" value="Formate/glycerate dehydrogenase catalytic domain-like"/>
    <property type="match status" value="1"/>
</dbReference>
<accession>A0A931G9C1</accession>
<reference evidence="4 5" key="1">
    <citation type="submission" date="2020-11" db="EMBL/GenBank/DDBJ databases">
        <title>Arthrobacter antarcticus sp. nov., isolated from Antarctic Soil.</title>
        <authorList>
            <person name="Li J."/>
        </authorList>
    </citation>
    <scope>NUCLEOTIDE SEQUENCE [LARGE SCALE GENOMIC DNA]</scope>
    <source>
        <strain evidence="4 5">Z1-20</strain>
    </source>
</reference>
<dbReference type="EMBL" id="JADNYM010000004">
    <property type="protein sequence ID" value="MBG0738552.1"/>
    <property type="molecule type" value="Genomic_DNA"/>
</dbReference>
<evidence type="ECO:0000256" key="3">
    <source>
        <dbReference type="ARBA" id="ARBA00023027"/>
    </source>
</evidence>
<evidence type="ECO:0000256" key="2">
    <source>
        <dbReference type="ARBA" id="ARBA00023002"/>
    </source>
</evidence>
<dbReference type="AlphaFoldDB" id="A0A931G9C1"/>
<sequence>MVRRLAILDDYQCVAAGFAPWHELEDIGIETTFLTAHLGGEDAVVERLRGFEIEVAMRERTPFPRDVLERQPDLRLLVTTGMRNAAIDLGGGARVGHCRERDGRLTGACAKPW</sequence>
<dbReference type="PANTHER" id="PTHR42789:SF1">
    <property type="entry name" value="D-ISOMER SPECIFIC 2-HYDROXYACID DEHYDROGENASE FAMILY PROTEIN (AFU_ORTHOLOGUE AFUA_6G10090)"/>
    <property type="match status" value="1"/>
</dbReference>
<dbReference type="Proteomes" id="UP000655366">
    <property type="component" value="Unassembled WGS sequence"/>
</dbReference>
<keyword evidence="2" id="KW-0560">Oxidoreductase</keyword>
<evidence type="ECO:0000313" key="4">
    <source>
        <dbReference type="EMBL" id="MBG0738552.1"/>
    </source>
</evidence>
<keyword evidence="3" id="KW-0520">NAD</keyword>
<dbReference type="PANTHER" id="PTHR42789">
    <property type="entry name" value="D-ISOMER SPECIFIC 2-HYDROXYACID DEHYDROGENASE FAMILY PROTEIN (AFU_ORTHOLOGUE AFUA_6G10090)"/>
    <property type="match status" value="1"/>
</dbReference>
<evidence type="ECO:0008006" key="6">
    <source>
        <dbReference type="Google" id="ProtNLM"/>
    </source>
</evidence>
<gene>
    <name evidence="4" type="ORF">IV500_03835</name>
</gene>
<comment type="caution">
    <text evidence="4">The sequence shown here is derived from an EMBL/GenBank/DDBJ whole genome shotgun (WGS) entry which is preliminary data.</text>
</comment>
<name>A0A931G9C1_9MICC</name>
<keyword evidence="5" id="KW-1185">Reference proteome</keyword>
<dbReference type="RefSeq" id="WP_196395494.1">
    <property type="nucleotide sequence ID" value="NZ_JADNYM010000004.1"/>
</dbReference>
<evidence type="ECO:0000256" key="1">
    <source>
        <dbReference type="ARBA" id="ARBA00005854"/>
    </source>
</evidence>
<dbReference type="GO" id="GO:0016491">
    <property type="term" value="F:oxidoreductase activity"/>
    <property type="evidence" value="ECO:0007669"/>
    <property type="project" value="UniProtKB-KW"/>
</dbReference>
<dbReference type="Gene3D" id="3.40.50.720">
    <property type="entry name" value="NAD(P)-binding Rossmann-like Domain"/>
    <property type="match status" value="1"/>
</dbReference>
<proteinExistence type="inferred from homology"/>
<evidence type="ECO:0000313" key="5">
    <source>
        <dbReference type="Proteomes" id="UP000655366"/>
    </source>
</evidence>
<organism evidence="4 5">
    <name type="scientific">Arthrobacter terrae</name>
    <dbReference type="NCBI Taxonomy" id="2935737"/>
    <lineage>
        <taxon>Bacteria</taxon>
        <taxon>Bacillati</taxon>
        <taxon>Actinomycetota</taxon>
        <taxon>Actinomycetes</taxon>
        <taxon>Micrococcales</taxon>
        <taxon>Micrococcaceae</taxon>
        <taxon>Arthrobacter</taxon>
    </lineage>
</organism>
<protein>
    <recommendedName>
        <fullName evidence="6">D-3-phosphoglycerate dehydrogenase</fullName>
    </recommendedName>
</protein>
<comment type="similarity">
    <text evidence="1">Belongs to the D-isomer specific 2-hydroxyacid dehydrogenase family.</text>
</comment>
<dbReference type="InterPro" id="IPR050857">
    <property type="entry name" value="D-2-hydroxyacid_DH"/>
</dbReference>